<evidence type="ECO:0000256" key="1">
    <source>
        <dbReference type="ARBA" id="ARBA00004442"/>
    </source>
</evidence>
<dbReference type="Gene3D" id="1.25.40.390">
    <property type="match status" value="1"/>
</dbReference>
<dbReference type="Proteomes" id="UP000257136">
    <property type="component" value="Unassembled WGS sequence"/>
</dbReference>
<dbReference type="EMBL" id="QUNI01000002">
    <property type="protein sequence ID" value="REH00963.1"/>
    <property type="molecule type" value="Genomic_DNA"/>
</dbReference>
<reference evidence="8 9" key="1">
    <citation type="submission" date="2018-08" db="EMBL/GenBank/DDBJ databases">
        <title>Genomic Encyclopedia of Archaeal and Bacterial Type Strains, Phase II (KMG-II): from individual species to whole genera.</title>
        <authorList>
            <person name="Goeker M."/>
        </authorList>
    </citation>
    <scope>NUCLEOTIDE SEQUENCE [LARGE SCALE GENOMIC DNA]</scope>
    <source>
        <strain evidence="8 9">DSM 100880</strain>
    </source>
</reference>
<dbReference type="Pfam" id="PF14322">
    <property type="entry name" value="SusD-like_3"/>
    <property type="match status" value="1"/>
</dbReference>
<organism evidence="8 9">
    <name type="scientific">Flavobacterium aquicola</name>
    <dbReference type="NCBI Taxonomy" id="1682742"/>
    <lineage>
        <taxon>Bacteria</taxon>
        <taxon>Pseudomonadati</taxon>
        <taxon>Bacteroidota</taxon>
        <taxon>Flavobacteriia</taxon>
        <taxon>Flavobacteriales</taxon>
        <taxon>Flavobacteriaceae</taxon>
        <taxon>Flavobacterium</taxon>
    </lineage>
</organism>
<dbReference type="RefSeq" id="WP_170141405.1">
    <property type="nucleotide sequence ID" value="NZ_QUNI01000002.1"/>
</dbReference>
<name>A0A3E0ERV4_9FLAO</name>
<dbReference type="InterPro" id="IPR033985">
    <property type="entry name" value="SusD-like_N"/>
</dbReference>
<evidence type="ECO:0000259" key="6">
    <source>
        <dbReference type="Pfam" id="PF07980"/>
    </source>
</evidence>
<feature type="domain" description="SusD-like N-terminal" evidence="7">
    <location>
        <begin position="106"/>
        <end position="241"/>
    </location>
</feature>
<keyword evidence="5" id="KW-0998">Cell outer membrane</keyword>
<evidence type="ECO:0000313" key="8">
    <source>
        <dbReference type="EMBL" id="REH00963.1"/>
    </source>
</evidence>
<evidence type="ECO:0000313" key="9">
    <source>
        <dbReference type="Proteomes" id="UP000257136"/>
    </source>
</evidence>
<feature type="domain" description="RagB/SusD" evidence="6">
    <location>
        <begin position="358"/>
        <end position="499"/>
    </location>
</feature>
<keyword evidence="4" id="KW-0472">Membrane</keyword>
<evidence type="ECO:0000256" key="3">
    <source>
        <dbReference type="ARBA" id="ARBA00022729"/>
    </source>
</evidence>
<protein>
    <submittedName>
        <fullName evidence="8">Putative outer membrane starch-binding protein</fullName>
    </submittedName>
</protein>
<dbReference type="SUPFAM" id="SSF48452">
    <property type="entry name" value="TPR-like"/>
    <property type="match status" value="1"/>
</dbReference>
<keyword evidence="9" id="KW-1185">Reference proteome</keyword>
<accession>A0A3E0ERV4</accession>
<comment type="similarity">
    <text evidence="2">Belongs to the SusD family.</text>
</comment>
<evidence type="ECO:0000256" key="5">
    <source>
        <dbReference type="ARBA" id="ARBA00023237"/>
    </source>
</evidence>
<keyword evidence="3" id="KW-0732">Signal</keyword>
<evidence type="ECO:0000256" key="2">
    <source>
        <dbReference type="ARBA" id="ARBA00006275"/>
    </source>
</evidence>
<dbReference type="AlphaFoldDB" id="A0A3E0ERV4"/>
<comment type="caution">
    <text evidence="8">The sequence shown here is derived from an EMBL/GenBank/DDBJ whole genome shotgun (WGS) entry which is preliminary data.</text>
</comment>
<proteinExistence type="inferred from homology"/>
<dbReference type="InterPro" id="IPR011990">
    <property type="entry name" value="TPR-like_helical_dom_sf"/>
</dbReference>
<dbReference type="InterPro" id="IPR012944">
    <property type="entry name" value="SusD_RagB_dom"/>
</dbReference>
<dbReference type="CDD" id="cd08977">
    <property type="entry name" value="SusD"/>
    <property type="match status" value="1"/>
</dbReference>
<gene>
    <name evidence="8" type="ORF">C8P67_102216</name>
</gene>
<sequence length="504" mass="57661">MKTDYKIKYTVQLLSLCFVVVFLNSCSDYLNEQPISQPSNVTFWRNGEDANAAVAGGYSQLRKALNSGLSYYAHGDLGTDYFSTEKELRSDFTDIMKFKLGISVAVTDNWKPMYKVRDFSIFYSAIKQADLCLKHIPEIPKEEFTEYESQYNQYIGEAYFIKAFSYFYMARVWGNVPIIDSSDPDVVDIKNYKREDVAKVLIKATEDCQQAIKHLAWDYNVDTDKVVRANAGAAWALLAHIQAWSGNYAACEAAAGNVINSNFYSYIDRNNYIDIFSGQSRESIFEIAQNSEKEAQAGNGQSLTNYLLRGEYLKTRLNEKETIWQYDLTTLKQTLFDNPNDLRRTKGFAEFSSDWPILLKYSKVMYASPTSPLSINNIVVFRLADIALLQAEAQAAQGKYTEARTTLNSIREKAGLEESNAANDKLFEAVIQERGRELFMEGHRFYDLVRLAREKKVYKFGDSSSNKITPSQFENGKSYWPIQPTLIETNILFTQTEYWKSEAQ</sequence>
<dbReference type="GO" id="GO:0009279">
    <property type="term" value="C:cell outer membrane"/>
    <property type="evidence" value="ECO:0007669"/>
    <property type="project" value="UniProtKB-SubCell"/>
</dbReference>
<evidence type="ECO:0000256" key="4">
    <source>
        <dbReference type="ARBA" id="ARBA00023136"/>
    </source>
</evidence>
<evidence type="ECO:0000259" key="7">
    <source>
        <dbReference type="Pfam" id="PF14322"/>
    </source>
</evidence>
<dbReference type="Pfam" id="PF07980">
    <property type="entry name" value="SusD_RagB"/>
    <property type="match status" value="1"/>
</dbReference>
<comment type="subcellular location">
    <subcellularLocation>
        <location evidence="1">Cell outer membrane</location>
    </subcellularLocation>
</comment>